<feature type="active site" evidence="2">
    <location>
        <position position="52"/>
    </location>
</feature>
<comment type="similarity">
    <text evidence="1">Belongs to the PhzF family.</text>
</comment>
<gene>
    <name evidence="3" type="ORF">HNQ68_002421</name>
</gene>
<comment type="caution">
    <text evidence="3">The sequence shown here is derived from an EMBL/GenBank/DDBJ whole genome shotgun (WGS) entry which is preliminary data.</text>
</comment>
<dbReference type="AlphaFoldDB" id="A0A7W8EQG3"/>
<evidence type="ECO:0000256" key="2">
    <source>
        <dbReference type="PIRSR" id="PIRSR016184-1"/>
    </source>
</evidence>
<dbReference type="RefSeq" id="WP_151159909.1">
    <property type="nucleotide sequence ID" value="NZ_JACHIL010000004.1"/>
</dbReference>
<name>A0A7W8EQG3_9HYPH</name>
<dbReference type="PANTHER" id="PTHR13774">
    <property type="entry name" value="PHENAZINE BIOSYNTHESIS PROTEIN"/>
    <property type="match status" value="1"/>
</dbReference>
<evidence type="ECO:0000256" key="1">
    <source>
        <dbReference type="ARBA" id="ARBA00008270"/>
    </source>
</evidence>
<reference evidence="3 4" key="1">
    <citation type="submission" date="2020-08" db="EMBL/GenBank/DDBJ databases">
        <title>Genomic Encyclopedia of Type Strains, Phase IV (KMG-IV): sequencing the most valuable type-strain genomes for metagenomic binning, comparative biology and taxonomic classification.</title>
        <authorList>
            <person name="Goeker M."/>
        </authorList>
    </citation>
    <scope>NUCLEOTIDE SEQUENCE [LARGE SCALE GENOMIC DNA]</scope>
    <source>
        <strain evidence="3 4">DSM 25620</strain>
    </source>
</reference>
<keyword evidence="4" id="KW-1185">Reference proteome</keyword>
<dbReference type="EMBL" id="JACHIL010000004">
    <property type="protein sequence ID" value="MBB5091876.1"/>
    <property type="molecule type" value="Genomic_DNA"/>
</dbReference>
<dbReference type="Pfam" id="PF02567">
    <property type="entry name" value="PhzC-PhzF"/>
    <property type="match status" value="1"/>
</dbReference>
<dbReference type="SUPFAM" id="SSF54506">
    <property type="entry name" value="Diaminopimelate epimerase-like"/>
    <property type="match status" value="1"/>
</dbReference>
<proteinExistence type="inferred from homology"/>
<dbReference type="Gene3D" id="3.10.310.10">
    <property type="entry name" value="Diaminopimelate Epimerase, Chain A, domain 1"/>
    <property type="match status" value="2"/>
</dbReference>
<dbReference type="PIRSF" id="PIRSF016184">
    <property type="entry name" value="PhzC_PhzF"/>
    <property type="match status" value="1"/>
</dbReference>
<dbReference type="EC" id="5.3.3.17" evidence="3"/>
<sequence length="317" mass="34495">MNGMAVQGRFYEIYDVFTEKALSGNPLAIVHDSEGLDDATMLAIAREFNLSETVFVAPAANPLHTASIRIFTPDYELNFAGHPTVGTAVALAYKNCNGQKPQTDLIMTLEEKVGPVRVAVHCAGSGDTEGQSAAFAEFDLPRLPERVNITVEKEQAAAALRLNTHEIGFENHVPSVWSGGKPFVLVPVKNMIAAAKVVVDPVFVEDHMQAFEGRAIPFYIYTRETRLFESNYHARMFTSGKHVYEDPATGSAVAAFAGAINEFDQPVDGLTQLWIEQGIQMGRPSRIRLELDVAAKKLTGARIGGSAVKVAEGYLKI</sequence>
<evidence type="ECO:0000313" key="4">
    <source>
        <dbReference type="Proteomes" id="UP000531231"/>
    </source>
</evidence>
<keyword evidence="3" id="KW-0413">Isomerase</keyword>
<dbReference type="GO" id="GO:0102943">
    <property type="term" value="F:trans-2,3-dihydro-3-hydroxy-anthranilate isomerase activity"/>
    <property type="evidence" value="ECO:0007669"/>
    <property type="project" value="UniProtKB-EC"/>
</dbReference>
<dbReference type="NCBIfam" id="TIGR00654">
    <property type="entry name" value="PhzF_family"/>
    <property type="match status" value="1"/>
</dbReference>
<dbReference type="GO" id="GO:0005737">
    <property type="term" value="C:cytoplasm"/>
    <property type="evidence" value="ECO:0007669"/>
    <property type="project" value="TreeGrafter"/>
</dbReference>
<organism evidence="3 4">
    <name type="scientific">Pseudochrobactrum saccharolyticum</name>
    <dbReference type="NCBI Taxonomy" id="354352"/>
    <lineage>
        <taxon>Bacteria</taxon>
        <taxon>Pseudomonadati</taxon>
        <taxon>Pseudomonadota</taxon>
        <taxon>Alphaproteobacteria</taxon>
        <taxon>Hyphomicrobiales</taxon>
        <taxon>Brucellaceae</taxon>
        <taxon>Pseudochrobactrum</taxon>
    </lineage>
</organism>
<protein>
    <submittedName>
        <fullName evidence="3">Trans-2,3-dihydro-3-hydroxyanthranilate isomerase</fullName>
        <ecNumber evidence="3">5.3.3.17</ecNumber>
    </submittedName>
</protein>
<dbReference type="InterPro" id="IPR003719">
    <property type="entry name" value="Phenazine_PhzF-like"/>
</dbReference>
<accession>A0A7W8EQG3</accession>
<evidence type="ECO:0000313" key="3">
    <source>
        <dbReference type="EMBL" id="MBB5091876.1"/>
    </source>
</evidence>
<dbReference type="PANTHER" id="PTHR13774:SF32">
    <property type="entry name" value="ANTISENSE-ENHANCING SEQUENCE 1"/>
    <property type="match status" value="1"/>
</dbReference>
<dbReference type="Proteomes" id="UP000531231">
    <property type="component" value="Unassembled WGS sequence"/>
</dbReference>